<evidence type="ECO:0000313" key="6">
    <source>
        <dbReference type="EMBL" id="VDD10483.1"/>
    </source>
</evidence>
<sequence>MGANSIPTDATLDLDEQISQLMQCKPLSEQQVRALCEKAKEILMDESNVQPVKSPVTICGDIHGQFHDLAELFRFVSGSYLFCALLQCPDTNYLFMGDYVDRGYYSVETVTLLVGLKVRYPQRITILRGNHESRQITQVYGFYDECLRKYGNANVWKIFTDLFDYFPLTALVSTM</sequence>
<evidence type="ECO:0000256" key="1">
    <source>
        <dbReference type="ARBA" id="ARBA00022723"/>
    </source>
</evidence>
<protein>
    <recommendedName>
        <fullName evidence="4">Serine/threonine-protein phosphatase</fullName>
        <ecNumber evidence="4">3.1.3.16</ecNumber>
    </recommendedName>
</protein>
<dbReference type="GO" id="GO:0046872">
    <property type="term" value="F:metal ion binding"/>
    <property type="evidence" value="ECO:0007669"/>
    <property type="project" value="UniProtKB-KW"/>
</dbReference>
<evidence type="ECO:0000256" key="2">
    <source>
        <dbReference type="ARBA" id="ARBA00022801"/>
    </source>
</evidence>
<dbReference type="Gene3D" id="3.60.21.10">
    <property type="match status" value="1"/>
</dbReference>
<evidence type="ECO:0000256" key="4">
    <source>
        <dbReference type="RuleBase" id="RU004273"/>
    </source>
</evidence>
<dbReference type="InterPro" id="IPR004843">
    <property type="entry name" value="Calcineurin-like_PHP"/>
</dbReference>
<dbReference type="InterPro" id="IPR006186">
    <property type="entry name" value="Ser/Thr-sp_prot-phosphatase"/>
</dbReference>
<dbReference type="InterPro" id="IPR047129">
    <property type="entry name" value="PPA2-like"/>
</dbReference>
<keyword evidence="1" id="KW-0479">Metal-binding</keyword>
<name>A0A3P6BX72_BRACM</name>
<keyword evidence="2 4" id="KW-0378">Hydrolase</keyword>
<dbReference type="EC" id="3.1.3.16" evidence="4"/>
<dbReference type="EMBL" id="LR031576">
    <property type="protein sequence ID" value="VDD10483.1"/>
    <property type="molecule type" value="Genomic_DNA"/>
</dbReference>
<dbReference type="SMART" id="SM00156">
    <property type="entry name" value="PP2Ac"/>
    <property type="match status" value="1"/>
</dbReference>
<keyword evidence="3" id="KW-0464">Manganese</keyword>
<evidence type="ECO:0000259" key="5">
    <source>
        <dbReference type="PROSITE" id="PS00125"/>
    </source>
</evidence>
<dbReference type="PRINTS" id="PR00114">
    <property type="entry name" value="STPHPHTASE"/>
</dbReference>
<dbReference type="PROSITE" id="PS00125">
    <property type="entry name" value="SER_THR_PHOSPHATASE"/>
    <property type="match status" value="1"/>
</dbReference>
<comment type="similarity">
    <text evidence="4">Belongs to the PPP phosphatase family.</text>
</comment>
<dbReference type="GO" id="GO:0004722">
    <property type="term" value="F:protein serine/threonine phosphatase activity"/>
    <property type="evidence" value="ECO:0007669"/>
    <property type="project" value="UniProtKB-EC"/>
</dbReference>
<comment type="catalytic activity">
    <reaction evidence="4">
        <text>O-phospho-L-threonyl-[protein] + H2O = L-threonyl-[protein] + phosphate</text>
        <dbReference type="Rhea" id="RHEA:47004"/>
        <dbReference type="Rhea" id="RHEA-COMP:11060"/>
        <dbReference type="Rhea" id="RHEA-COMP:11605"/>
        <dbReference type="ChEBI" id="CHEBI:15377"/>
        <dbReference type="ChEBI" id="CHEBI:30013"/>
        <dbReference type="ChEBI" id="CHEBI:43474"/>
        <dbReference type="ChEBI" id="CHEBI:61977"/>
        <dbReference type="EC" id="3.1.3.16"/>
    </reaction>
</comment>
<dbReference type="InterPro" id="IPR029052">
    <property type="entry name" value="Metallo-depent_PP-like"/>
</dbReference>
<dbReference type="PANTHER" id="PTHR45619">
    <property type="entry name" value="SERINE/THREONINE-PROTEIN PHOSPHATASE PP2A-RELATED"/>
    <property type="match status" value="1"/>
</dbReference>
<feature type="domain" description="Serine/threonine specific protein phosphatases" evidence="5">
    <location>
        <begin position="127"/>
        <end position="132"/>
    </location>
</feature>
<dbReference type="SUPFAM" id="SSF56300">
    <property type="entry name" value="Metallo-dependent phosphatases"/>
    <property type="match status" value="1"/>
</dbReference>
<accession>A0A3P6BX72</accession>
<organism evidence="6">
    <name type="scientific">Brassica campestris</name>
    <name type="common">Field mustard</name>
    <dbReference type="NCBI Taxonomy" id="3711"/>
    <lineage>
        <taxon>Eukaryota</taxon>
        <taxon>Viridiplantae</taxon>
        <taxon>Streptophyta</taxon>
        <taxon>Embryophyta</taxon>
        <taxon>Tracheophyta</taxon>
        <taxon>Spermatophyta</taxon>
        <taxon>Magnoliopsida</taxon>
        <taxon>eudicotyledons</taxon>
        <taxon>Gunneridae</taxon>
        <taxon>Pentapetalae</taxon>
        <taxon>rosids</taxon>
        <taxon>malvids</taxon>
        <taxon>Brassicales</taxon>
        <taxon>Brassicaceae</taxon>
        <taxon>Brassiceae</taxon>
        <taxon>Brassica</taxon>
    </lineage>
</organism>
<dbReference type="Pfam" id="PF00149">
    <property type="entry name" value="Metallophos"/>
    <property type="match status" value="1"/>
</dbReference>
<dbReference type="AlphaFoldDB" id="A0A3P6BX72"/>
<reference evidence="6" key="1">
    <citation type="submission" date="2018-11" db="EMBL/GenBank/DDBJ databases">
        <authorList>
            <consortium name="Genoscope - CEA"/>
            <person name="William W."/>
        </authorList>
    </citation>
    <scope>NUCLEOTIDE SEQUENCE</scope>
</reference>
<evidence type="ECO:0000256" key="3">
    <source>
        <dbReference type="ARBA" id="ARBA00023211"/>
    </source>
</evidence>
<gene>
    <name evidence="6" type="ORF">BRAA04T15982Z</name>
</gene>
<proteinExistence type="inferred from homology"/>